<feature type="transmembrane region" description="Helical" evidence="1">
    <location>
        <begin position="12"/>
        <end position="30"/>
    </location>
</feature>
<feature type="transmembrane region" description="Helical" evidence="1">
    <location>
        <begin position="36"/>
        <end position="54"/>
    </location>
</feature>
<dbReference type="OrthoDB" id="2418316at2"/>
<comment type="caution">
    <text evidence="2">The sequence shown here is derived from an EMBL/GenBank/DDBJ whole genome shotgun (WGS) entry which is preliminary data.</text>
</comment>
<dbReference type="AlphaFoldDB" id="A0A4R6BI06"/>
<accession>A0A4R6BI06</accession>
<proteinExistence type="predicted"/>
<dbReference type="Proteomes" id="UP000295328">
    <property type="component" value="Unassembled WGS sequence"/>
</dbReference>
<keyword evidence="1" id="KW-0812">Transmembrane</keyword>
<keyword evidence="1" id="KW-0472">Membrane</keyword>
<sequence>MKGNKKIDIKWNTLYRVLNILVIILIFAQFTMERNISLYIVLTLAALFIVGLLDSIDHQRYKENKLRHLFDGIILVLYTALTML</sequence>
<feature type="transmembrane region" description="Helical" evidence="1">
    <location>
        <begin position="66"/>
        <end position="83"/>
    </location>
</feature>
<evidence type="ECO:0000313" key="2">
    <source>
        <dbReference type="EMBL" id="TDM01173.1"/>
    </source>
</evidence>
<reference evidence="2 3" key="1">
    <citation type="submission" date="2019-01" db="EMBL/GenBank/DDBJ databases">
        <title>Draft genome sequences of the type strains of six Macrococcus species.</title>
        <authorList>
            <person name="Mazhar S."/>
            <person name="Altermann E."/>
            <person name="Hill C."/>
            <person name="Mcauliffe O."/>
        </authorList>
    </citation>
    <scope>NUCLEOTIDE SEQUENCE [LARGE SCALE GENOMIC DNA]</scope>
    <source>
        <strain evidence="2 3">CCM4809</strain>
    </source>
</reference>
<keyword evidence="3" id="KW-1185">Reference proteome</keyword>
<name>A0A4R6BI06_9STAP</name>
<organism evidence="2 3">
    <name type="scientific">Macrococcus hajekii</name>
    <dbReference type="NCBI Taxonomy" id="198482"/>
    <lineage>
        <taxon>Bacteria</taxon>
        <taxon>Bacillati</taxon>
        <taxon>Bacillota</taxon>
        <taxon>Bacilli</taxon>
        <taxon>Bacillales</taxon>
        <taxon>Staphylococcaceae</taxon>
        <taxon>Macrococcus</taxon>
    </lineage>
</organism>
<protein>
    <submittedName>
        <fullName evidence="2">Uncharacterized protein</fullName>
    </submittedName>
</protein>
<evidence type="ECO:0000256" key="1">
    <source>
        <dbReference type="SAM" id="Phobius"/>
    </source>
</evidence>
<evidence type="ECO:0000313" key="3">
    <source>
        <dbReference type="Proteomes" id="UP000295328"/>
    </source>
</evidence>
<keyword evidence="1" id="KW-1133">Transmembrane helix</keyword>
<dbReference type="EMBL" id="SCWE01000005">
    <property type="protein sequence ID" value="TDM01173.1"/>
    <property type="molecule type" value="Genomic_DNA"/>
</dbReference>
<dbReference type="RefSeq" id="WP_133430511.1">
    <property type="nucleotide sequence ID" value="NZ_BMCC01000005.1"/>
</dbReference>
<gene>
    <name evidence="2" type="ORF">ERX37_09840</name>
</gene>